<feature type="region of interest" description="Disordered" evidence="1">
    <location>
        <begin position="1"/>
        <end position="23"/>
    </location>
</feature>
<dbReference type="EMBL" id="HACG01005073">
    <property type="protein sequence ID" value="CEK51938.1"/>
    <property type="molecule type" value="Transcribed_RNA"/>
</dbReference>
<evidence type="ECO:0000313" key="2">
    <source>
        <dbReference type="EMBL" id="CEK51938.1"/>
    </source>
</evidence>
<feature type="non-terminal residue" evidence="2">
    <location>
        <position position="1"/>
    </location>
</feature>
<name>A0A0B6Y7A9_9EUPU</name>
<dbReference type="AlphaFoldDB" id="A0A0B6Y7A9"/>
<gene>
    <name evidence="2" type="primary">ORF14883</name>
</gene>
<reference evidence="2" key="1">
    <citation type="submission" date="2014-12" db="EMBL/GenBank/DDBJ databases">
        <title>Insight into the proteome of Arion vulgaris.</title>
        <authorList>
            <person name="Aradska J."/>
            <person name="Bulat T."/>
            <person name="Smidak R."/>
            <person name="Sarate P."/>
            <person name="Gangsoo J."/>
            <person name="Sialana F."/>
            <person name="Bilban M."/>
            <person name="Lubec G."/>
        </authorList>
    </citation>
    <scope>NUCLEOTIDE SEQUENCE</scope>
    <source>
        <tissue evidence="2">Skin</tissue>
    </source>
</reference>
<accession>A0A0B6Y7A9</accession>
<proteinExistence type="predicted"/>
<protein>
    <submittedName>
        <fullName evidence="2">Uncharacterized protein</fullName>
    </submittedName>
</protein>
<organism evidence="2">
    <name type="scientific">Arion vulgaris</name>
    <dbReference type="NCBI Taxonomy" id="1028688"/>
    <lineage>
        <taxon>Eukaryota</taxon>
        <taxon>Metazoa</taxon>
        <taxon>Spiralia</taxon>
        <taxon>Lophotrochozoa</taxon>
        <taxon>Mollusca</taxon>
        <taxon>Gastropoda</taxon>
        <taxon>Heterobranchia</taxon>
        <taxon>Euthyneura</taxon>
        <taxon>Panpulmonata</taxon>
        <taxon>Eupulmonata</taxon>
        <taxon>Stylommatophora</taxon>
        <taxon>Helicina</taxon>
        <taxon>Arionoidea</taxon>
        <taxon>Arionidae</taxon>
        <taxon>Arion</taxon>
    </lineage>
</organism>
<sequence length="72" mass="8052">RPTRYRQHKEIPSTQLSPVKKRVKESTPPLAFIDHLSCHQGAPSAEEAALFHLSDWSSATSSVPSHLRHPIT</sequence>
<evidence type="ECO:0000256" key="1">
    <source>
        <dbReference type="SAM" id="MobiDB-lite"/>
    </source>
</evidence>
<feature type="non-terminal residue" evidence="2">
    <location>
        <position position="72"/>
    </location>
</feature>